<feature type="domain" description="Gal80p-like C-terminal" evidence="2">
    <location>
        <begin position="142"/>
        <end position="290"/>
    </location>
</feature>
<dbReference type="Pfam" id="PF01408">
    <property type="entry name" value="GFO_IDH_MocA"/>
    <property type="match status" value="1"/>
</dbReference>
<evidence type="ECO:0008006" key="5">
    <source>
        <dbReference type="Google" id="ProtNLM"/>
    </source>
</evidence>
<name>A0A1T3CZJ3_9HYPO</name>
<dbReference type="InterPro" id="IPR036291">
    <property type="entry name" value="NAD(P)-bd_dom_sf"/>
</dbReference>
<organism evidence="3 4">
    <name type="scientific">Trichoderma guizhouense</name>
    <dbReference type="NCBI Taxonomy" id="1491466"/>
    <lineage>
        <taxon>Eukaryota</taxon>
        <taxon>Fungi</taxon>
        <taxon>Dikarya</taxon>
        <taxon>Ascomycota</taxon>
        <taxon>Pezizomycotina</taxon>
        <taxon>Sordariomycetes</taxon>
        <taxon>Hypocreomycetidae</taxon>
        <taxon>Hypocreales</taxon>
        <taxon>Hypocreaceae</taxon>
        <taxon>Trichoderma</taxon>
    </lineage>
</organism>
<proteinExistence type="predicted"/>
<dbReference type="Gene3D" id="3.40.50.720">
    <property type="entry name" value="NAD(P)-binding Rossmann-like Domain"/>
    <property type="match status" value="1"/>
</dbReference>
<dbReference type="SUPFAM" id="SSF51735">
    <property type="entry name" value="NAD(P)-binding Rossmann-fold domains"/>
    <property type="match status" value="1"/>
</dbReference>
<dbReference type="Pfam" id="PF22685">
    <property type="entry name" value="Gal80p_C-like"/>
    <property type="match status" value="1"/>
</dbReference>
<dbReference type="InterPro" id="IPR051317">
    <property type="entry name" value="Gfo/Idh/MocA_oxidoreduct"/>
</dbReference>
<reference evidence="3 4" key="1">
    <citation type="submission" date="2016-04" db="EMBL/GenBank/DDBJ databases">
        <title>Multiple horizontal gene transfer events from other fungi enriched the ability of the initially mycotrophic fungus Trichoderma (Ascomycota) to feed on dead plant biomass.</title>
        <authorList>
            <person name="Atanasova L."/>
            <person name="Chenthamara K."/>
            <person name="Zhang J."/>
            <person name="Grujic M."/>
            <person name="Henrissat B."/>
            <person name="Kuo A."/>
            <person name="Aertz A."/>
            <person name="Salamov A."/>
            <person name="Lipzen A."/>
            <person name="Labutti K."/>
            <person name="Barry K."/>
            <person name="Miao Y."/>
            <person name="Rahimi M.J."/>
            <person name="Shen Q."/>
            <person name="Grigoriev I.V."/>
            <person name="Kubicek C.P."/>
            <person name="Druzhinina I.S."/>
        </authorList>
    </citation>
    <scope>NUCLEOTIDE SEQUENCE [LARGE SCALE GENOMIC DNA]</scope>
    <source>
        <strain evidence="3 4">NJAU 4742</strain>
    </source>
</reference>
<dbReference type="OrthoDB" id="64915at2759"/>
<dbReference type="InterPro" id="IPR055080">
    <property type="entry name" value="Gal80p-like_C"/>
</dbReference>
<evidence type="ECO:0000259" key="2">
    <source>
        <dbReference type="Pfam" id="PF22685"/>
    </source>
</evidence>
<dbReference type="Proteomes" id="UP000191004">
    <property type="component" value="Unassembled WGS sequence"/>
</dbReference>
<dbReference type="Gene3D" id="3.30.360.10">
    <property type="entry name" value="Dihydrodipicolinate Reductase, domain 2"/>
    <property type="match status" value="1"/>
</dbReference>
<protein>
    <recommendedName>
        <fullName evidence="5">Oxidoreductase</fullName>
    </recommendedName>
</protein>
<dbReference type="PANTHER" id="PTHR43708">
    <property type="entry name" value="CONSERVED EXPRESSED OXIDOREDUCTASE (EUROFUNG)"/>
    <property type="match status" value="1"/>
</dbReference>
<sequence>MAIIRVGLIGLTPAQEFASTRSWTALGHLPSLLQSPNYEIVALANSSVESAKRSIEAHNLPSTTKAYGSPEDIANDPEIDLIVVSVRVQKHYELLKPALLKNKKVFVEWPIGANLNEVEELTQLANSHGVQNAVGLQARSSPLVQKLKELVTSDRIGRVLSSTVTASSSNFPMEIWPQDAKYYLDMSSGGNEFYIFFGHFLDSFTHILGDLSHVQSILKSQYKTVRIVGTENETIDPEYEKTAPDHIFVQGLLDGGAVASLSFRKPGSIAEETGIRWYISGTKGEILLTGPSWWQMLNKEPVLQMKVGNEPVHVIKFQDETESAAVQTAPEMATNLALLYEAFADGDVSRYATFESAARTHRLLEKIRQAAVSDL</sequence>
<gene>
    <name evidence="3" type="ORF">A0O28_0066510</name>
</gene>
<dbReference type="AlphaFoldDB" id="A0A1T3CZJ3"/>
<keyword evidence="4" id="KW-1185">Reference proteome</keyword>
<evidence type="ECO:0000313" key="3">
    <source>
        <dbReference type="EMBL" id="OPB46530.1"/>
    </source>
</evidence>
<evidence type="ECO:0000259" key="1">
    <source>
        <dbReference type="Pfam" id="PF01408"/>
    </source>
</evidence>
<comment type="caution">
    <text evidence="3">The sequence shown here is derived from an EMBL/GenBank/DDBJ whole genome shotgun (WGS) entry which is preliminary data.</text>
</comment>
<feature type="domain" description="Gfo/Idh/MocA-like oxidoreductase N-terminal" evidence="1">
    <location>
        <begin position="28"/>
        <end position="135"/>
    </location>
</feature>
<dbReference type="SUPFAM" id="SSF55347">
    <property type="entry name" value="Glyceraldehyde-3-phosphate dehydrogenase-like, C-terminal domain"/>
    <property type="match status" value="1"/>
</dbReference>
<dbReference type="PANTHER" id="PTHR43708:SF1">
    <property type="entry name" value="GALACTOSE_LACTOSE METABOLISM REGULATORY PROTEIN GAL80"/>
    <property type="match status" value="1"/>
</dbReference>
<dbReference type="InterPro" id="IPR000683">
    <property type="entry name" value="Gfo/Idh/MocA-like_OxRdtase_N"/>
</dbReference>
<accession>A0A1T3CZJ3</accession>
<evidence type="ECO:0000313" key="4">
    <source>
        <dbReference type="Proteomes" id="UP000191004"/>
    </source>
</evidence>
<dbReference type="GO" id="GO:0000166">
    <property type="term" value="F:nucleotide binding"/>
    <property type="evidence" value="ECO:0007669"/>
    <property type="project" value="InterPro"/>
</dbReference>
<dbReference type="EMBL" id="LVVK01000003">
    <property type="protein sequence ID" value="OPB46530.1"/>
    <property type="molecule type" value="Genomic_DNA"/>
</dbReference>